<reference evidence="2" key="1">
    <citation type="submission" date="2012-09" db="EMBL/GenBank/DDBJ databases">
        <authorList>
            <person name="Martin A.A."/>
        </authorList>
    </citation>
    <scope>NUCLEOTIDE SEQUENCE</scope>
</reference>
<feature type="region of interest" description="Disordered" evidence="1">
    <location>
        <begin position="1"/>
        <end position="23"/>
    </location>
</feature>
<dbReference type="STRING" id="6313.A0A158P7P7"/>
<evidence type="ECO:0000313" key="2">
    <source>
        <dbReference type="Proteomes" id="UP000035642"/>
    </source>
</evidence>
<evidence type="ECO:0000256" key="1">
    <source>
        <dbReference type="SAM" id="MobiDB-lite"/>
    </source>
</evidence>
<organism evidence="2 3">
    <name type="scientific">Angiostrongylus cantonensis</name>
    <name type="common">Rat lungworm</name>
    <dbReference type="NCBI Taxonomy" id="6313"/>
    <lineage>
        <taxon>Eukaryota</taxon>
        <taxon>Metazoa</taxon>
        <taxon>Ecdysozoa</taxon>
        <taxon>Nematoda</taxon>
        <taxon>Chromadorea</taxon>
        <taxon>Rhabditida</taxon>
        <taxon>Rhabditina</taxon>
        <taxon>Rhabditomorpha</taxon>
        <taxon>Strongyloidea</taxon>
        <taxon>Metastrongylidae</taxon>
        <taxon>Angiostrongylus</taxon>
    </lineage>
</organism>
<proteinExistence type="predicted"/>
<protein>
    <submittedName>
        <fullName evidence="3">PRE_C2HC domain-containing protein</fullName>
    </submittedName>
</protein>
<accession>A0A158P7P7</accession>
<reference evidence="3" key="2">
    <citation type="submission" date="2016-04" db="UniProtKB">
        <authorList>
            <consortium name="WormBaseParasite"/>
        </authorList>
    </citation>
    <scope>IDENTIFICATION</scope>
</reference>
<dbReference type="WBParaSite" id="ACAC_0000289101-mRNA-1">
    <property type="protein sequence ID" value="ACAC_0000289101-mRNA-1"/>
    <property type="gene ID" value="ACAC_0000289101"/>
</dbReference>
<dbReference type="Proteomes" id="UP000035642">
    <property type="component" value="Unassembled WGS sequence"/>
</dbReference>
<name>A0A158P7P7_ANGCA</name>
<sequence length="289" mass="32679">MTNLTHGTDSFKKPTTSDNTTETCTSTTCRKTVKCFVSDEGNPSAALSVFNCAGVCAIRVSYLRDRKLAATINGMKPKDVHEVDGKVTHLCQQQRAHPSSAVDVCTDTKVRYPNLQIIFIKERKEAKEIYTVLNQPLEQEIRNSLRQPRVSSVKSVKTPVTGQLTFRQLCRVLTDMELRIRKVPVELEERAKPSYKRFDFTAGGNGHSLVKKSNRAKAKDSDVEDSGNFAEKKRCRLILSSVNRNFSTRTMRRESTSFDSRWLVPMRLWDRVMLAVQLRDYNGVKSGPG</sequence>
<keyword evidence="2" id="KW-1185">Reference proteome</keyword>
<evidence type="ECO:0000313" key="3">
    <source>
        <dbReference type="WBParaSite" id="ACAC_0000289101-mRNA-1"/>
    </source>
</evidence>
<dbReference type="AlphaFoldDB" id="A0A158P7P7"/>